<name>A0ACC2UKH9_9FUNG</name>
<accession>A0ACC2UKH9</accession>
<gene>
    <name evidence="1" type="ORF">DSO57_1031453</name>
</gene>
<proteinExistence type="predicted"/>
<dbReference type="Proteomes" id="UP001165960">
    <property type="component" value="Unassembled WGS sequence"/>
</dbReference>
<evidence type="ECO:0000313" key="2">
    <source>
        <dbReference type="Proteomes" id="UP001165960"/>
    </source>
</evidence>
<sequence>MSSQPSNVSGTSNSTKGAVKQTGGKVVGSDEMQIKGAAEKAKTQAAKNKGHVKGTRSSVKDTVGGAIGNVTMQAVGRANKDYGEIKRLDKS</sequence>
<dbReference type="EMBL" id="QTSX02000226">
    <property type="protein sequence ID" value="KAJ9087610.1"/>
    <property type="molecule type" value="Genomic_DNA"/>
</dbReference>
<organism evidence="1 2">
    <name type="scientific">Entomophthora muscae</name>
    <dbReference type="NCBI Taxonomy" id="34485"/>
    <lineage>
        <taxon>Eukaryota</taxon>
        <taxon>Fungi</taxon>
        <taxon>Fungi incertae sedis</taxon>
        <taxon>Zoopagomycota</taxon>
        <taxon>Entomophthoromycotina</taxon>
        <taxon>Entomophthoromycetes</taxon>
        <taxon>Entomophthorales</taxon>
        <taxon>Entomophthoraceae</taxon>
        <taxon>Entomophthora</taxon>
    </lineage>
</organism>
<protein>
    <submittedName>
        <fullName evidence="1">Uncharacterized protein</fullName>
    </submittedName>
</protein>
<keyword evidence="2" id="KW-1185">Reference proteome</keyword>
<comment type="caution">
    <text evidence="1">The sequence shown here is derived from an EMBL/GenBank/DDBJ whole genome shotgun (WGS) entry which is preliminary data.</text>
</comment>
<reference evidence="1" key="1">
    <citation type="submission" date="2022-04" db="EMBL/GenBank/DDBJ databases">
        <title>Genome of the entomopathogenic fungus Entomophthora muscae.</title>
        <authorList>
            <person name="Elya C."/>
            <person name="Lovett B.R."/>
            <person name="Lee E."/>
            <person name="Macias A.M."/>
            <person name="Hajek A.E."/>
            <person name="De Bivort B.L."/>
            <person name="Kasson M.T."/>
            <person name="De Fine Licht H.H."/>
            <person name="Stajich J.E."/>
        </authorList>
    </citation>
    <scope>NUCLEOTIDE SEQUENCE</scope>
    <source>
        <strain evidence="1">Berkeley</strain>
    </source>
</reference>
<evidence type="ECO:0000313" key="1">
    <source>
        <dbReference type="EMBL" id="KAJ9087610.1"/>
    </source>
</evidence>